<accession>A0A3R7JRA4</accession>
<protein>
    <submittedName>
        <fullName evidence="1">Tbingi protein</fullName>
    </submittedName>
</protein>
<dbReference type="RefSeq" id="XP_029233345.1">
    <property type="nucleotide sequence ID" value="XM_029386908.1"/>
</dbReference>
<dbReference type="AlphaFoldDB" id="A0A3R7JRA4"/>
<organism evidence="1 2">
    <name type="scientific">Trypanosoma rangeli</name>
    <dbReference type="NCBI Taxonomy" id="5698"/>
    <lineage>
        <taxon>Eukaryota</taxon>
        <taxon>Discoba</taxon>
        <taxon>Euglenozoa</taxon>
        <taxon>Kinetoplastea</taxon>
        <taxon>Metakinetoplastina</taxon>
        <taxon>Trypanosomatida</taxon>
        <taxon>Trypanosomatidae</taxon>
        <taxon>Trypanosoma</taxon>
        <taxon>Herpetosoma</taxon>
    </lineage>
</organism>
<dbReference type="GeneID" id="40334207"/>
<proteinExistence type="predicted"/>
<reference evidence="1 2" key="1">
    <citation type="journal article" date="2018" name="BMC Genomics">
        <title>Genomic comparison of Trypanosoma conorhini and Trypanosoma rangeli to Trypanosoma cruzi strains of high and low virulence.</title>
        <authorList>
            <person name="Bradwell K.R."/>
            <person name="Koparde V.N."/>
            <person name="Matveyev A.V."/>
            <person name="Serrano M.G."/>
            <person name="Alves J.M."/>
            <person name="Parikh H."/>
            <person name="Huang B."/>
            <person name="Lee V."/>
            <person name="Espinosa-Alvarez O."/>
            <person name="Ortiz P.A."/>
            <person name="Costa-Martins A.G."/>
            <person name="Teixeira M.M."/>
            <person name="Buck G.A."/>
        </authorList>
    </citation>
    <scope>NUCLEOTIDE SEQUENCE [LARGE SCALE GENOMIC DNA]</scope>
    <source>
        <strain evidence="1 2">AM80</strain>
    </source>
</reference>
<dbReference type="EMBL" id="MKGL01000824">
    <property type="protein sequence ID" value="RNE95633.1"/>
    <property type="molecule type" value="Genomic_DNA"/>
</dbReference>
<dbReference type="Proteomes" id="UP000283634">
    <property type="component" value="Unassembled WGS sequence"/>
</dbReference>
<sequence>MSRQSGPTSTSWRSTLALTKRSLVGTGGGGAPVTMERFPTLLGVMLQSSRGMSSAHTVCPHRAASQRLLRLAAISLFLRAEEGNPARVMPCPAPGEGRVHGVGVWHWGSFPASHPALH</sequence>
<evidence type="ECO:0000313" key="2">
    <source>
        <dbReference type="Proteomes" id="UP000283634"/>
    </source>
</evidence>
<evidence type="ECO:0000313" key="1">
    <source>
        <dbReference type="EMBL" id="RNE95633.1"/>
    </source>
</evidence>
<comment type="caution">
    <text evidence="1">The sequence shown here is derived from an EMBL/GenBank/DDBJ whole genome shotgun (WGS) entry which is preliminary data.</text>
</comment>
<gene>
    <name evidence="1" type="ORF">TraAM80_10274</name>
</gene>
<keyword evidence="2" id="KW-1185">Reference proteome</keyword>
<name>A0A3R7JRA4_TRYRA</name>